<evidence type="ECO:0000313" key="1">
    <source>
        <dbReference type="EMBL" id="VDK60969.1"/>
    </source>
</evidence>
<accession>A0A3P6RL02</accession>
<keyword evidence="2" id="KW-1185">Reference proteome</keyword>
<organism evidence="1 2">
    <name type="scientific">Gongylonema pulchrum</name>
    <dbReference type="NCBI Taxonomy" id="637853"/>
    <lineage>
        <taxon>Eukaryota</taxon>
        <taxon>Metazoa</taxon>
        <taxon>Ecdysozoa</taxon>
        <taxon>Nematoda</taxon>
        <taxon>Chromadorea</taxon>
        <taxon>Rhabditida</taxon>
        <taxon>Spirurina</taxon>
        <taxon>Spiruromorpha</taxon>
        <taxon>Spiruroidea</taxon>
        <taxon>Gongylonematidae</taxon>
        <taxon>Gongylonema</taxon>
    </lineage>
</organism>
<sequence length="74" mass="8029">MVHCYGGRPGNFGHHTAAGICPAGLGYSSDSECESVRRASSIWQRRSGKPSLAKAKNSFSYFLSDSFSFHSNNL</sequence>
<dbReference type="EMBL" id="UYRT01022943">
    <property type="protein sequence ID" value="VDK60969.1"/>
    <property type="molecule type" value="Genomic_DNA"/>
</dbReference>
<protein>
    <submittedName>
        <fullName evidence="1">Uncharacterized protein</fullName>
    </submittedName>
</protein>
<dbReference type="AlphaFoldDB" id="A0A3P6RL02"/>
<dbReference type="Proteomes" id="UP000271098">
    <property type="component" value="Unassembled WGS sequence"/>
</dbReference>
<reference evidence="1 2" key="1">
    <citation type="submission" date="2018-11" db="EMBL/GenBank/DDBJ databases">
        <authorList>
            <consortium name="Pathogen Informatics"/>
        </authorList>
    </citation>
    <scope>NUCLEOTIDE SEQUENCE [LARGE SCALE GENOMIC DNA]</scope>
</reference>
<evidence type="ECO:0000313" key="2">
    <source>
        <dbReference type="Proteomes" id="UP000271098"/>
    </source>
</evidence>
<gene>
    <name evidence="1" type="ORF">GPUH_LOCUS8144</name>
</gene>
<name>A0A3P6RL02_9BILA</name>
<proteinExistence type="predicted"/>